<dbReference type="EMBL" id="CM040458">
    <property type="protein sequence ID" value="MCI4378361.1"/>
    <property type="molecule type" value="Genomic_DNA"/>
</dbReference>
<gene>
    <name evidence="1" type="ORF">PGIGA_G00215020</name>
</gene>
<feature type="non-terminal residue" evidence="1">
    <location>
        <position position="1"/>
    </location>
</feature>
<keyword evidence="2" id="KW-1185">Reference proteome</keyword>
<protein>
    <submittedName>
        <fullName evidence="1">Uncharacterized protein</fullName>
    </submittedName>
</protein>
<sequence length="78" mass="8700">RNTRLCHQQSAPSLPRVLISTTCLQSPHSSGLHISTHLTCTLCLASTRNRPLLCEYLCSFEAPLRLPTFSPAFLFQDT</sequence>
<accession>A0ACC5WHK9</accession>
<evidence type="ECO:0000313" key="1">
    <source>
        <dbReference type="EMBL" id="MCI4378361.1"/>
    </source>
</evidence>
<name>A0ACC5WHK9_PANGG</name>
<reference evidence="1 2" key="1">
    <citation type="journal article" date="2022" name="bioRxiv">
        <title>An ancient truncated duplication of the anti-Mullerian hormone receptor type 2 gene is a potential conserved master sex determinant in the Pangasiidae catfish family.</title>
        <authorList>
            <person name="Wen M."/>
            <person name="Pan Q."/>
            <person name="Jouanno E."/>
            <person name="Montfort J."/>
            <person name="Zahm M."/>
            <person name="Cabau C."/>
            <person name="Klopp C."/>
            <person name="Iampietro C."/>
            <person name="Roques C."/>
            <person name="Bouchez O."/>
            <person name="Castinel A."/>
            <person name="Donnadieu C."/>
            <person name="Parrinello H."/>
            <person name="Poncet C."/>
            <person name="Belmonte E."/>
            <person name="Gautier V."/>
            <person name="Avarre J.-C."/>
            <person name="Dugue R."/>
            <person name="Gustiano R."/>
            <person name="Ha T.T.T."/>
            <person name="Campet M."/>
            <person name="Sriphairoj K."/>
            <person name="Ribolli J."/>
            <person name="de Almeida F.L."/>
            <person name="Desvignes T."/>
            <person name="Postlethwait J.H."/>
            <person name="Bucao C.F."/>
            <person name="Robinson-Rechavi M."/>
            <person name="Bobe J."/>
            <person name="Herpin A."/>
            <person name="Guiguen Y."/>
        </authorList>
    </citation>
    <scope>NUCLEOTIDE SEQUENCE [LARGE SCALE GENOMIC DNA]</scope>
    <source>
        <strain evidence="1">YG-Dec2019</strain>
    </source>
</reference>
<evidence type="ECO:0000313" key="2">
    <source>
        <dbReference type="Proteomes" id="UP000829447"/>
    </source>
</evidence>
<organism evidence="1 2">
    <name type="scientific">Pangasianodon gigas</name>
    <name type="common">Mekong giant catfish</name>
    <name type="synonym">Pangasius gigas</name>
    <dbReference type="NCBI Taxonomy" id="30993"/>
    <lineage>
        <taxon>Eukaryota</taxon>
        <taxon>Metazoa</taxon>
        <taxon>Chordata</taxon>
        <taxon>Craniata</taxon>
        <taxon>Vertebrata</taxon>
        <taxon>Euteleostomi</taxon>
        <taxon>Actinopterygii</taxon>
        <taxon>Neopterygii</taxon>
        <taxon>Teleostei</taxon>
        <taxon>Ostariophysi</taxon>
        <taxon>Siluriformes</taxon>
        <taxon>Pangasiidae</taxon>
        <taxon>Pangasianodon</taxon>
    </lineage>
</organism>
<proteinExistence type="predicted"/>
<dbReference type="Proteomes" id="UP000829447">
    <property type="component" value="Linkage Group LG5"/>
</dbReference>
<comment type="caution">
    <text evidence="1">The sequence shown here is derived from an EMBL/GenBank/DDBJ whole genome shotgun (WGS) entry which is preliminary data.</text>
</comment>